<dbReference type="PANTHER" id="PTHR34849">
    <property type="entry name" value="SSL5025 PROTEIN"/>
    <property type="match status" value="1"/>
</dbReference>
<evidence type="ECO:0008006" key="2">
    <source>
        <dbReference type="Google" id="ProtNLM"/>
    </source>
</evidence>
<dbReference type="STRING" id="395961.Cyan7425_0523"/>
<evidence type="ECO:0000313" key="1">
    <source>
        <dbReference type="EMBL" id="ACL42914.1"/>
    </source>
</evidence>
<name>B8HTZ4_CYAP4</name>
<dbReference type="InterPro" id="IPR007367">
    <property type="entry name" value="DUF433"/>
</dbReference>
<dbReference type="eggNOG" id="COG2442">
    <property type="taxonomic scope" value="Bacteria"/>
</dbReference>
<accession>B8HTZ4</accession>
<sequence>MVGRSTYPGSMTRALIDIGNLITVDPDRYGGRPVIAGTGTSVRQIVALYRQGYSTDEIVMDKDYLTLAQVHAALAYYYANPSAIETDMEAEAQAYDRLIALHQEASQDQE</sequence>
<dbReference type="SUPFAM" id="SSF46689">
    <property type="entry name" value="Homeodomain-like"/>
    <property type="match status" value="1"/>
</dbReference>
<dbReference type="Gene3D" id="1.10.10.10">
    <property type="entry name" value="Winged helix-like DNA-binding domain superfamily/Winged helix DNA-binding domain"/>
    <property type="match status" value="1"/>
</dbReference>
<protein>
    <recommendedName>
        <fullName evidence="2">DUF433 domain-containing protein</fullName>
    </recommendedName>
</protein>
<reference evidence="1" key="1">
    <citation type="submission" date="2009-01" db="EMBL/GenBank/DDBJ databases">
        <title>Complete sequence of chromosome Cyanothece sp. PCC 7425.</title>
        <authorList>
            <consortium name="US DOE Joint Genome Institute"/>
            <person name="Lucas S."/>
            <person name="Copeland A."/>
            <person name="Lapidus A."/>
            <person name="Glavina del Rio T."/>
            <person name="Dalin E."/>
            <person name="Tice H."/>
            <person name="Bruce D."/>
            <person name="Goodwin L."/>
            <person name="Pitluck S."/>
            <person name="Sims D."/>
            <person name="Meineke L."/>
            <person name="Brettin T."/>
            <person name="Detter J.C."/>
            <person name="Han C."/>
            <person name="Larimer F."/>
            <person name="Land M."/>
            <person name="Hauser L."/>
            <person name="Kyrpides N."/>
            <person name="Ovchinnikova G."/>
            <person name="Liberton M."/>
            <person name="Stoeckel J."/>
            <person name="Banerjee A."/>
            <person name="Singh A."/>
            <person name="Page L."/>
            <person name="Sato H."/>
            <person name="Zhao L."/>
            <person name="Sherman L."/>
            <person name="Pakrasi H."/>
            <person name="Richardson P."/>
        </authorList>
    </citation>
    <scope>NUCLEOTIDE SEQUENCE</scope>
    <source>
        <strain evidence="1">PCC 7425</strain>
    </source>
</reference>
<dbReference type="HOGENOM" id="CLU_126005_0_1_3"/>
<dbReference type="InterPro" id="IPR036388">
    <property type="entry name" value="WH-like_DNA-bd_sf"/>
</dbReference>
<dbReference type="InterPro" id="IPR009057">
    <property type="entry name" value="Homeodomain-like_sf"/>
</dbReference>
<dbReference type="Pfam" id="PF04255">
    <property type="entry name" value="DUF433"/>
    <property type="match status" value="1"/>
</dbReference>
<proteinExistence type="predicted"/>
<gene>
    <name evidence="1" type="ordered locus">Cyan7425_0523</name>
</gene>
<dbReference type="PANTHER" id="PTHR34849:SF1">
    <property type="entry name" value="SLR0770 PROTEIN"/>
    <property type="match status" value="1"/>
</dbReference>
<dbReference type="EMBL" id="CP001344">
    <property type="protein sequence ID" value="ACL42914.1"/>
    <property type="molecule type" value="Genomic_DNA"/>
</dbReference>
<dbReference type="AlphaFoldDB" id="B8HTZ4"/>
<dbReference type="KEGG" id="cyn:Cyan7425_0523"/>
<organism evidence="1">
    <name type="scientific">Cyanothece sp. (strain PCC 7425 / ATCC 29141)</name>
    <dbReference type="NCBI Taxonomy" id="395961"/>
    <lineage>
        <taxon>Bacteria</taxon>
        <taxon>Bacillati</taxon>
        <taxon>Cyanobacteriota</taxon>
        <taxon>Cyanophyceae</taxon>
        <taxon>Gomontiellales</taxon>
        <taxon>Cyanothecaceae</taxon>
        <taxon>Cyanothece</taxon>
    </lineage>
</organism>